<evidence type="ECO:0000256" key="3">
    <source>
        <dbReference type="ARBA" id="ARBA00011489"/>
    </source>
</evidence>
<dbReference type="NCBIfam" id="TIGR01569">
    <property type="entry name" value="A_tha_TIGR01569"/>
    <property type="match status" value="1"/>
</dbReference>
<dbReference type="InterPro" id="IPR006702">
    <property type="entry name" value="CASP_dom"/>
</dbReference>
<keyword evidence="5 8" id="KW-0812">Transmembrane</keyword>
<evidence type="ECO:0000313" key="11">
    <source>
        <dbReference type="Proteomes" id="UP000078284"/>
    </source>
</evidence>
<dbReference type="ExpressionAtlas" id="A0A178VYJ4">
    <property type="expression patterns" value="baseline and differential"/>
</dbReference>
<comment type="subcellular location">
    <subcellularLocation>
        <location evidence="1 8">Cell membrane</location>
        <topology evidence="1 8">Multi-pass membrane protein</topology>
    </subcellularLocation>
</comment>
<dbReference type="PANTHER" id="PTHR33573">
    <property type="entry name" value="CASP-LIKE PROTEIN 4A4"/>
    <property type="match status" value="1"/>
</dbReference>
<dbReference type="Pfam" id="PF04535">
    <property type="entry name" value="CASP_dom"/>
    <property type="match status" value="1"/>
</dbReference>
<sequence>MSYLGVGVSPGNVSGSTTKMKLIDRKVRVTELILRCLVCVLALVAAILIATDVQVREIFMIQKKAKFTDMKALVLLVVVNGIAAGYSLVQAVRCVVGLMKGRVLFSKPLAWAIFFGDQVTLFFTQLIFLCFCLGLNY</sequence>
<dbReference type="EMBL" id="LUHQ01000002">
    <property type="protein sequence ID" value="OAP10521.1"/>
    <property type="molecule type" value="Genomic_DNA"/>
</dbReference>
<accession>A0A178VYJ4</accession>
<dbReference type="InterPro" id="IPR006459">
    <property type="entry name" value="CASP/CASPL"/>
</dbReference>
<evidence type="ECO:0000313" key="10">
    <source>
        <dbReference type="EMBL" id="OAP10521.1"/>
    </source>
</evidence>
<dbReference type="Proteomes" id="UP000078284">
    <property type="component" value="Chromosome 2"/>
</dbReference>
<feature type="transmembrane region" description="Helical" evidence="8">
    <location>
        <begin position="32"/>
        <end position="51"/>
    </location>
</feature>
<comment type="caution">
    <text evidence="10">The sequence shown here is derived from an EMBL/GenBank/DDBJ whole genome shotgun (WGS) entry which is preliminary data.</text>
</comment>
<comment type="subunit">
    <text evidence="3 8">Homodimer and heterodimers.</text>
</comment>
<evidence type="ECO:0000256" key="8">
    <source>
        <dbReference type="RuleBase" id="RU361233"/>
    </source>
</evidence>
<gene>
    <name evidence="10" type="ordered locus">AXX17_At2g32410</name>
</gene>
<evidence type="ECO:0000259" key="9">
    <source>
        <dbReference type="Pfam" id="PF04535"/>
    </source>
</evidence>
<keyword evidence="6 8" id="KW-1133">Transmembrane helix</keyword>
<dbReference type="AlphaFoldDB" id="A0A178VYJ4"/>
<keyword evidence="4 8" id="KW-1003">Cell membrane</keyword>
<evidence type="ECO:0000256" key="4">
    <source>
        <dbReference type="ARBA" id="ARBA00022475"/>
    </source>
</evidence>
<feature type="transmembrane region" description="Helical" evidence="8">
    <location>
        <begin position="72"/>
        <end position="89"/>
    </location>
</feature>
<dbReference type="GO" id="GO:0005886">
    <property type="term" value="C:plasma membrane"/>
    <property type="evidence" value="ECO:0007669"/>
    <property type="project" value="UniProtKB-SubCell"/>
</dbReference>
<evidence type="ECO:0000256" key="5">
    <source>
        <dbReference type="ARBA" id="ARBA00022692"/>
    </source>
</evidence>
<comment type="caution">
    <text evidence="8">Lacks conserved residue(s) required for the propagation of feature annotation.</text>
</comment>
<feature type="domain" description="Casparian strip membrane protein" evidence="9">
    <location>
        <begin position="25"/>
        <end position="122"/>
    </location>
</feature>
<evidence type="ECO:0000256" key="2">
    <source>
        <dbReference type="ARBA" id="ARBA00007651"/>
    </source>
</evidence>
<evidence type="ECO:0000256" key="6">
    <source>
        <dbReference type="ARBA" id="ARBA00022989"/>
    </source>
</evidence>
<evidence type="ECO:0000256" key="7">
    <source>
        <dbReference type="ARBA" id="ARBA00023136"/>
    </source>
</evidence>
<name>A0A178VYJ4_ARATH</name>
<feature type="transmembrane region" description="Helical" evidence="8">
    <location>
        <begin position="109"/>
        <end position="135"/>
    </location>
</feature>
<protein>
    <recommendedName>
        <fullName evidence="8">CASP-like protein</fullName>
    </recommendedName>
</protein>
<evidence type="ECO:0000256" key="1">
    <source>
        <dbReference type="ARBA" id="ARBA00004651"/>
    </source>
</evidence>
<reference evidence="11" key="1">
    <citation type="journal article" date="2016" name="Proc. Natl. Acad. Sci. U.S.A.">
        <title>Chromosome-level assembly of Arabidopsis thaliana Ler reveals the extent of translocation and inversion polymorphisms.</title>
        <authorList>
            <person name="Zapata L."/>
            <person name="Ding J."/>
            <person name="Willing E.M."/>
            <person name="Hartwig B."/>
            <person name="Bezdan D."/>
            <person name="Jiao W.B."/>
            <person name="Patel V."/>
            <person name="Velikkakam James G."/>
            <person name="Koornneef M."/>
            <person name="Ossowski S."/>
            <person name="Schneeberger K."/>
        </authorList>
    </citation>
    <scope>NUCLEOTIDE SEQUENCE [LARGE SCALE GENOMIC DNA]</scope>
    <source>
        <strain evidence="11">cv. Landsberg erecta</strain>
    </source>
</reference>
<organism evidence="10 11">
    <name type="scientific">Arabidopsis thaliana</name>
    <name type="common">Mouse-ear cress</name>
    <dbReference type="NCBI Taxonomy" id="3702"/>
    <lineage>
        <taxon>Eukaryota</taxon>
        <taxon>Viridiplantae</taxon>
        <taxon>Streptophyta</taxon>
        <taxon>Embryophyta</taxon>
        <taxon>Tracheophyta</taxon>
        <taxon>Spermatophyta</taxon>
        <taxon>Magnoliopsida</taxon>
        <taxon>eudicotyledons</taxon>
        <taxon>Gunneridae</taxon>
        <taxon>Pentapetalae</taxon>
        <taxon>rosids</taxon>
        <taxon>malvids</taxon>
        <taxon>Brassicales</taxon>
        <taxon>Brassicaceae</taxon>
        <taxon>Camelineae</taxon>
        <taxon>Arabidopsis</taxon>
    </lineage>
</organism>
<proteinExistence type="inferred from homology"/>
<dbReference type="PANTHER" id="PTHR33573:SF64">
    <property type="entry name" value="CASP-LIKE PROTEIN 2B1"/>
    <property type="match status" value="1"/>
</dbReference>
<keyword evidence="7 8" id="KW-0472">Membrane</keyword>
<comment type="similarity">
    <text evidence="2 8">Belongs to the Casparian strip membrane proteins (CASP) family.</text>
</comment>